<evidence type="ECO:0000313" key="3">
    <source>
        <dbReference type="Proteomes" id="UP000029585"/>
    </source>
</evidence>
<dbReference type="RefSeq" id="WP_007489988.1">
    <property type="nucleotide sequence ID" value="NZ_KN174163.1"/>
</dbReference>
<dbReference type="eggNOG" id="COG2000">
    <property type="taxonomic scope" value="Bacteria"/>
</dbReference>
<sequence length="111" mass="11493">MTVRELTEALSLTPFHLAQPDRPVSGGYAGDLLSWVLGRAGQDAAWLTIMSNQNVAAVALMAEVSCVILTEGVAPDGDLLRRAQEKGVNLLGAGQDTFDTAARLSGALAAG</sequence>
<dbReference type="InterPro" id="IPR010766">
    <property type="entry name" value="DRTGG"/>
</dbReference>
<dbReference type="GeneID" id="63974730"/>
<dbReference type="InterPro" id="IPR028979">
    <property type="entry name" value="Ser_kin/Pase_Hpr-like_N_sf"/>
</dbReference>
<keyword evidence="3" id="KW-1185">Reference proteome</keyword>
<proteinExistence type="predicted"/>
<comment type="caution">
    <text evidence="2">The sequence shown here is derived from an EMBL/GenBank/DDBJ whole genome shotgun (WGS) entry which is preliminary data.</text>
</comment>
<protein>
    <recommendedName>
        <fullName evidence="1">DRTGG domain-containing protein</fullName>
    </recommendedName>
</protein>
<dbReference type="AlphaFoldDB" id="A0A096B7R1"/>
<dbReference type="PATRIC" id="fig|742738.3.peg.2396"/>
<evidence type="ECO:0000259" key="1">
    <source>
        <dbReference type="Pfam" id="PF07085"/>
    </source>
</evidence>
<dbReference type="HOGENOM" id="CLU_140224_1_0_9"/>
<name>A0A096B7R1_FLAPL</name>
<reference evidence="2 3" key="1">
    <citation type="submission" date="2011-08" db="EMBL/GenBank/DDBJ databases">
        <title>The Genome Sequence of Clostridium orbiscindens 1_3_50AFAA.</title>
        <authorList>
            <consortium name="The Broad Institute Genome Sequencing Platform"/>
            <person name="Earl A."/>
            <person name="Ward D."/>
            <person name="Feldgarden M."/>
            <person name="Gevers D."/>
            <person name="Daigneault M."/>
            <person name="Strauss J."/>
            <person name="Allen-Vercoe E."/>
            <person name="Young S.K."/>
            <person name="Zeng Q."/>
            <person name="Gargeya S."/>
            <person name="Fitzgerald M."/>
            <person name="Haas B."/>
            <person name="Abouelleil A."/>
            <person name="Alvarado L."/>
            <person name="Arachchi H.M."/>
            <person name="Berlin A."/>
            <person name="Brown A."/>
            <person name="Chapman S.B."/>
            <person name="Chen Z."/>
            <person name="Dunbar C."/>
            <person name="Freedman E."/>
            <person name="Gearin G."/>
            <person name="Gellesch M."/>
            <person name="Goldberg J."/>
            <person name="Griggs A."/>
            <person name="Gujja S."/>
            <person name="Heiman D."/>
            <person name="Howarth C."/>
            <person name="Larson L."/>
            <person name="Lui A."/>
            <person name="MacDonald P.J.P."/>
            <person name="Montmayeur A."/>
            <person name="Murphy C."/>
            <person name="Neiman D."/>
            <person name="Pearson M."/>
            <person name="Priest M."/>
            <person name="Roberts A."/>
            <person name="Saif S."/>
            <person name="Shea T."/>
            <person name="Shenoy N."/>
            <person name="Sisk P."/>
            <person name="Stolte C."/>
            <person name="Sykes S."/>
            <person name="Wortman J."/>
            <person name="Nusbaum C."/>
            <person name="Birren B."/>
        </authorList>
    </citation>
    <scope>NUCLEOTIDE SEQUENCE [LARGE SCALE GENOMIC DNA]</scope>
    <source>
        <strain evidence="2 3">1_3_50AFAA</strain>
    </source>
</reference>
<gene>
    <name evidence="2" type="ORF">HMPREF9460_02327</name>
</gene>
<dbReference type="Proteomes" id="UP000029585">
    <property type="component" value="Unassembled WGS sequence"/>
</dbReference>
<organism evidence="2 3">
    <name type="scientific">Flavonifractor plautii 1_3_50AFAA</name>
    <dbReference type="NCBI Taxonomy" id="742738"/>
    <lineage>
        <taxon>Bacteria</taxon>
        <taxon>Bacillati</taxon>
        <taxon>Bacillota</taxon>
        <taxon>Clostridia</taxon>
        <taxon>Eubacteriales</taxon>
        <taxon>Oscillospiraceae</taxon>
        <taxon>Flavonifractor</taxon>
    </lineage>
</organism>
<evidence type="ECO:0000313" key="2">
    <source>
        <dbReference type="EMBL" id="KGF55041.1"/>
    </source>
</evidence>
<accession>A0A096B7R1</accession>
<dbReference type="Gene3D" id="3.40.1390.20">
    <property type="entry name" value="HprK N-terminal domain-like"/>
    <property type="match status" value="1"/>
</dbReference>
<dbReference type="EMBL" id="ADLO01000068">
    <property type="protein sequence ID" value="KGF55041.1"/>
    <property type="molecule type" value="Genomic_DNA"/>
</dbReference>
<dbReference type="SUPFAM" id="SSF75138">
    <property type="entry name" value="HprK N-terminal domain-like"/>
    <property type="match status" value="1"/>
</dbReference>
<feature type="domain" description="DRTGG" evidence="1">
    <location>
        <begin position="51"/>
        <end position="105"/>
    </location>
</feature>
<dbReference type="Pfam" id="PF07085">
    <property type="entry name" value="DRTGG"/>
    <property type="match status" value="1"/>
</dbReference>